<organism evidence="2 3">
    <name type="scientific">Actinoplanes missouriensis (strain ATCC 14538 / DSM 43046 / CBS 188.64 / JCM 3121 / NBRC 102363 / NCIMB 12654 / NRRL B-3342 / UNCC 431)</name>
    <dbReference type="NCBI Taxonomy" id="512565"/>
    <lineage>
        <taxon>Bacteria</taxon>
        <taxon>Bacillati</taxon>
        <taxon>Actinomycetota</taxon>
        <taxon>Actinomycetes</taxon>
        <taxon>Micromonosporales</taxon>
        <taxon>Micromonosporaceae</taxon>
        <taxon>Actinoplanes</taxon>
    </lineage>
</organism>
<protein>
    <submittedName>
        <fullName evidence="2">Uncharacterized protein</fullName>
    </submittedName>
</protein>
<evidence type="ECO:0000313" key="3">
    <source>
        <dbReference type="Proteomes" id="UP000007882"/>
    </source>
</evidence>
<accession>I0HBJ3</accession>
<evidence type="ECO:0000313" key="2">
    <source>
        <dbReference type="EMBL" id="BAL90380.1"/>
    </source>
</evidence>
<dbReference type="Proteomes" id="UP000007882">
    <property type="component" value="Chromosome"/>
</dbReference>
<dbReference type="EMBL" id="AP012319">
    <property type="protein sequence ID" value="BAL90380.1"/>
    <property type="molecule type" value="Genomic_DNA"/>
</dbReference>
<dbReference type="PATRIC" id="fig|512565.3.peg.5155"/>
<gene>
    <name evidence="2" type="ordered locus">AMIS_51600</name>
</gene>
<dbReference type="AlphaFoldDB" id="I0HBJ3"/>
<feature type="compositionally biased region" description="Basic and acidic residues" evidence="1">
    <location>
        <begin position="1"/>
        <end position="11"/>
    </location>
</feature>
<reference evidence="2 3" key="1">
    <citation type="submission" date="2012-02" db="EMBL/GenBank/DDBJ databases">
        <title>Complete genome sequence of Actinoplanes missouriensis 431 (= NBRC 102363).</title>
        <authorList>
            <person name="Ohnishi Y."/>
            <person name="Ishikawa J."/>
            <person name="Sekine M."/>
            <person name="Hosoyama A."/>
            <person name="Harada T."/>
            <person name="Narita H."/>
            <person name="Hata T."/>
            <person name="Konno Y."/>
            <person name="Tutikane K."/>
            <person name="Fujita N."/>
            <person name="Horinouchi S."/>
            <person name="Hayakawa M."/>
        </authorList>
    </citation>
    <scope>NUCLEOTIDE SEQUENCE [LARGE SCALE GENOMIC DNA]</scope>
    <source>
        <strain evidence="3">ATCC 14538 / DSM 43046 / CBS 188.64 / JCM 3121 / NBRC 102363 / NCIMB 12654 / NRRL B-3342 / UNCC 431</strain>
    </source>
</reference>
<dbReference type="HOGENOM" id="CLU_3003682_0_0_11"/>
<proteinExistence type="predicted"/>
<feature type="region of interest" description="Disordered" evidence="1">
    <location>
        <begin position="1"/>
        <end position="20"/>
    </location>
</feature>
<feature type="region of interest" description="Disordered" evidence="1">
    <location>
        <begin position="35"/>
        <end position="56"/>
    </location>
</feature>
<keyword evidence="3" id="KW-1185">Reference proteome</keyword>
<sequence length="56" mass="6183">MTPQEARRRAEQVLQQQTSGAQVIELNSDGSLKMSKAHSPLAQKSTVLHDPYGEYA</sequence>
<dbReference type="RefSeq" id="WP_014445268.1">
    <property type="nucleotide sequence ID" value="NC_017093.1"/>
</dbReference>
<evidence type="ECO:0000256" key="1">
    <source>
        <dbReference type="SAM" id="MobiDB-lite"/>
    </source>
</evidence>
<name>I0HBJ3_ACTM4</name>
<dbReference type="STRING" id="512565.AMIS_51600"/>
<dbReference type="KEGG" id="ams:AMIS_51600"/>